<proteinExistence type="predicted"/>
<reference evidence="9" key="1">
    <citation type="submission" date="2025-08" db="UniProtKB">
        <authorList>
            <consortium name="RefSeq"/>
        </authorList>
    </citation>
    <scope>IDENTIFICATION</scope>
    <source>
        <tissue evidence="9">Whole larval tissue</tissue>
    </source>
</reference>
<evidence type="ECO:0000256" key="3">
    <source>
        <dbReference type="ARBA" id="ARBA00023015"/>
    </source>
</evidence>
<protein>
    <submittedName>
        <fullName evidence="9">Uncharacterized protein LOC118271783 isoform X1</fullName>
    </submittedName>
</protein>
<evidence type="ECO:0000259" key="7">
    <source>
        <dbReference type="PROSITE" id="PS51457"/>
    </source>
</evidence>
<dbReference type="GO" id="GO:0045746">
    <property type="term" value="P:negative regulation of Notch signaling pathway"/>
    <property type="evidence" value="ECO:0007669"/>
    <property type="project" value="InterPro"/>
</dbReference>
<feature type="compositionally biased region" description="Basic and acidic residues" evidence="6">
    <location>
        <begin position="47"/>
        <end position="61"/>
    </location>
</feature>
<dbReference type="Proteomes" id="UP000829999">
    <property type="component" value="Chromosome 5"/>
</dbReference>
<feature type="region of interest" description="Disordered" evidence="6">
    <location>
        <begin position="100"/>
        <end position="119"/>
    </location>
</feature>
<comment type="subcellular location">
    <subcellularLocation>
        <location evidence="1">Nucleus</location>
    </subcellularLocation>
</comment>
<gene>
    <name evidence="9" type="primary">LOC118271783</name>
</gene>
<dbReference type="GeneID" id="118271783"/>
<evidence type="ECO:0000256" key="2">
    <source>
        <dbReference type="ARBA" id="ARBA00022491"/>
    </source>
</evidence>
<dbReference type="PANTHER" id="PTHR35346">
    <property type="entry name" value="BEN DOMAIN-CONTAINING PROTEIN 6"/>
    <property type="match status" value="1"/>
</dbReference>
<keyword evidence="5" id="KW-0539">Nucleus</keyword>
<organism evidence="8 9">
    <name type="scientific">Spodoptera frugiperda</name>
    <name type="common">Fall armyworm</name>
    <dbReference type="NCBI Taxonomy" id="7108"/>
    <lineage>
        <taxon>Eukaryota</taxon>
        <taxon>Metazoa</taxon>
        <taxon>Ecdysozoa</taxon>
        <taxon>Arthropoda</taxon>
        <taxon>Hexapoda</taxon>
        <taxon>Insecta</taxon>
        <taxon>Pterygota</taxon>
        <taxon>Neoptera</taxon>
        <taxon>Endopterygota</taxon>
        <taxon>Lepidoptera</taxon>
        <taxon>Glossata</taxon>
        <taxon>Ditrysia</taxon>
        <taxon>Noctuoidea</taxon>
        <taxon>Noctuidae</taxon>
        <taxon>Amphipyrinae</taxon>
        <taxon>Spodoptera</taxon>
    </lineage>
</organism>
<dbReference type="PROSITE" id="PS51457">
    <property type="entry name" value="BEN"/>
    <property type="match status" value="1"/>
</dbReference>
<keyword evidence="3" id="KW-0805">Transcription regulation</keyword>
<feature type="region of interest" description="Disordered" evidence="6">
    <location>
        <begin position="31"/>
        <end position="70"/>
    </location>
</feature>
<sequence>MDIGFGFLTRYNEAEILAAEALTTLWQIRDGGNRRDSANGSSPIFRRRSDSQSDRENRNADDMSIGSSASDEIQTDFAEVDNECEPDTVDNCFPDEILYRRLDEPGPSSSRDGRRKYREKMRRLGPGNTMVPLRIIHTIDDSGIDYPKITRRLLQYIFTRETLATHNLSGRPSPAFPNKPAKKVLNPVVVNDIVRYVCKRCKVPPSLVRITITHKCNDEAKLHRQRRQSQRLARLRRRNRENIPPRQQ</sequence>
<evidence type="ECO:0000256" key="6">
    <source>
        <dbReference type="SAM" id="MobiDB-lite"/>
    </source>
</evidence>
<evidence type="ECO:0000313" key="9">
    <source>
        <dbReference type="RefSeq" id="XP_050549718.1"/>
    </source>
</evidence>
<dbReference type="Gene3D" id="1.10.10.2590">
    <property type="entry name" value="BEN domain"/>
    <property type="match status" value="1"/>
</dbReference>
<keyword evidence="4" id="KW-0804">Transcription</keyword>
<evidence type="ECO:0000313" key="8">
    <source>
        <dbReference type="Proteomes" id="UP000829999"/>
    </source>
</evidence>
<evidence type="ECO:0000256" key="4">
    <source>
        <dbReference type="ARBA" id="ARBA00023163"/>
    </source>
</evidence>
<dbReference type="GO" id="GO:0003677">
    <property type="term" value="F:DNA binding"/>
    <property type="evidence" value="ECO:0007669"/>
    <property type="project" value="InterPro"/>
</dbReference>
<dbReference type="InterPro" id="IPR018379">
    <property type="entry name" value="BEN_domain"/>
</dbReference>
<dbReference type="GO" id="GO:0005634">
    <property type="term" value="C:nucleus"/>
    <property type="evidence" value="ECO:0007669"/>
    <property type="project" value="UniProtKB-SubCell"/>
</dbReference>
<keyword evidence="8" id="KW-1185">Reference proteome</keyword>
<dbReference type="SMART" id="SM01025">
    <property type="entry name" value="BEN"/>
    <property type="match status" value="1"/>
</dbReference>
<evidence type="ECO:0000256" key="5">
    <source>
        <dbReference type="ARBA" id="ARBA00023242"/>
    </source>
</evidence>
<dbReference type="GO" id="GO:0045666">
    <property type="term" value="P:positive regulation of neuron differentiation"/>
    <property type="evidence" value="ECO:0007669"/>
    <property type="project" value="InterPro"/>
</dbReference>
<feature type="domain" description="BEN" evidence="7">
    <location>
        <begin position="125"/>
        <end position="223"/>
    </location>
</feature>
<dbReference type="GO" id="GO:0003714">
    <property type="term" value="F:transcription corepressor activity"/>
    <property type="evidence" value="ECO:0007669"/>
    <property type="project" value="InterPro"/>
</dbReference>
<dbReference type="RefSeq" id="XP_050549718.1">
    <property type="nucleotide sequence ID" value="XM_050693761.1"/>
</dbReference>
<dbReference type="AlphaFoldDB" id="A0A9R0EUF6"/>
<keyword evidence="2" id="KW-0678">Repressor</keyword>
<evidence type="ECO:0000256" key="1">
    <source>
        <dbReference type="ARBA" id="ARBA00004123"/>
    </source>
</evidence>
<accession>A0A9R0EUF6</accession>
<dbReference type="Pfam" id="PF10523">
    <property type="entry name" value="BEN"/>
    <property type="match status" value="1"/>
</dbReference>
<dbReference type="InterPro" id="IPR037496">
    <property type="entry name" value="BEND6-like"/>
</dbReference>
<name>A0A9R0EUF6_SPOFR</name>
<dbReference type="PANTHER" id="PTHR35346:SF1">
    <property type="entry name" value="BEN DOMAIN-CONTAINING PROTEIN 6"/>
    <property type="match status" value="1"/>
</dbReference>